<dbReference type="Proteomes" id="UP000240904">
    <property type="component" value="Unassembled WGS sequence"/>
</dbReference>
<dbReference type="SUPFAM" id="SSF52821">
    <property type="entry name" value="Rhodanese/Cell cycle control phosphatase"/>
    <property type="match status" value="1"/>
</dbReference>
<dbReference type="Pfam" id="PF00581">
    <property type="entry name" value="Rhodanese"/>
    <property type="match status" value="1"/>
</dbReference>
<dbReference type="PANTHER" id="PTHR43031">
    <property type="entry name" value="FAD-DEPENDENT OXIDOREDUCTASE"/>
    <property type="match status" value="1"/>
</dbReference>
<evidence type="ECO:0000259" key="2">
    <source>
        <dbReference type="PROSITE" id="PS50206"/>
    </source>
</evidence>
<organism evidence="3 4">
    <name type="scientific">Photobacterium lipolyticum</name>
    <dbReference type="NCBI Taxonomy" id="266810"/>
    <lineage>
        <taxon>Bacteria</taxon>
        <taxon>Pseudomonadati</taxon>
        <taxon>Pseudomonadota</taxon>
        <taxon>Gammaproteobacteria</taxon>
        <taxon>Vibrionales</taxon>
        <taxon>Vibrionaceae</taxon>
        <taxon>Photobacterium</taxon>
    </lineage>
</organism>
<sequence>MKPNVFISLLLLACFHSASVQAKIITPEEFWQHYTQGNPLLVDVRSNEEFIRGHLPLSLNIPYDKIETITTFAADKSQAILLYCRTGRRAEIAEQALNELGYHNVYNGQSYQALLTAMPESSLSPKNKAP</sequence>
<comment type="caution">
    <text evidence="3">The sequence shown here is derived from an EMBL/GenBank/DDBJ whole genome shotgun (WGS) entry which is preliminary data.</text>
</comment>
<accession>A0A2T3MSG6</accession>
<evidence type="ECO:0000313" key="3">
    <source>
        <dbReference type="EMBL" id="PSW00886.1"/>
    </source>
</evidence>
<feature type="signal peptide" evidence="1">
    <location>
        <begin position="1"/>
        <end position="22"/>
    </location>
</feature>
<dbReference type="InterPro" id="IPR036873">
    <property type="entry name" value="Rhodanese-like_dom_sf"/>
</dbReference>
<gene>
    <name evidence="3" type="ORF">C9I89_20595</name>
</gene>
<protein>
    <submittedName>
        <fullName evidence="3">Rhodanese-like domain-containing protein</fullName>
    </submittedName>
</protein>
<feature type="domain" description="Rhodanese" evidence="2">
    <location>
        <begin position="35"/>
        <end position="123"/>
    </location>
</feature>
<keyword evidence="1" id="KW-0732">Signal</keyword>
<dbReference type="AlphaFoldDB" id="A0A2T3MSG6"/>
<dbReference type="InterPro" id="IPR050229">
    <property type="entry name" value="GlpE_sulfurtransferase"/>
</dbReference>
<dbReference type="RefSeq" id="WP_107285207.1">
    <property type="nucleotide sequence ID" value="NZ_PYMC01000023.1"/>
</dbReference>
<evidence type="ECO:0000313" key="4">
    <source>
        <dbReference type="Proteomes" id="UP000240904"/>
    </source>
</evidence>
<dbReference type="EMBL" id="PYMC01000023">
    <property type="protein sequence ID" value="PSW00886.1"/>
    <property type="molecule type" value="Genomic_DNA"/>
</dbReference>
<evidence type="ECO:0000256" key="1">
    <source>
        <dbReference type="SAM" id="SignalP"/>
    </source>
</evidence>
<reference evidence="3 4" key="1">
    <citation type="submission" date="2018-03" db="EMBL/GenBank/DDBJ databases">
        <title>Whole genome sequencing of Histamine producing bacteria.</title>
        <authorList>
            <person name="Butler K."/>
        </authorList>
    </citation>
    <scope>NUCLEOTIDE SEQUENCE [LARGE SCALE GENOMIC DNA]</scope>
    <source>
        <strain evidence="3 4">DSM 16190</strain>
    </source>
</reference>
<dbReference type="PROSITE" id="PS50206">
    <property type="entry name" value="RHODANESE_3"/>
    <property type="match status" value="1"/>
</dbReference>
<feature type="chain" id="PRO_5015690932" evidence="1">
    <location>
        <begin position="23"/>
        <end position="130"/>
    </location>
</feature>
<dbReference type="Gene3D" id="3.40.250.10">
    <property type="entry name" value="Rhodanese-like domain"/>
    <property type="match status" value="1"/>
</dbReference>
<dbReference type="OrthoDB" id="9814704at2"/>
<dbReference type="CDD" id="cd00158">
    <property type="entry name" value="RHOD"/>
    <property type="match status" value="1"/>
</dbReference>
<dbReference type="PANTHER" id="PTHR43031:SF1">
    <property type="entry name" value="PYRIDINE NUCLEOTIDE-DISULPHIDE OXIDOREDUCTASE"/>
    <property type="match status" value="1"/>
</dbReference>
<name>A0A2T3MSG6_9GAMM</name>
<proteinExistence type="predicted"/>
<dbReference type="InterPro" id="IPR001763">
    <property type="entry name" value="Rhodanese-like_dom"/>
</dbReference>
<keyword evidence="4" id="KW-1185">Reference proteome</keyword>
<dbReference type="SMART" id="SM00450">
    <property type="entry name" value="RHOD"/>
    <property type="match status" value="1"/>
</dbReference>